<sequence>MILRQAEGRPQTAMELKPLDPRRLYQQVADQIRQFIQDRQYAAGARLPSERDLAQQLGVSRPSLREALIALEIDGTVEIRMGSGIYLSNDRGNRSQATGSFGESPSELMQARILIEGSSALVAATRISDQGLETLSDIIEGMEREIAAGRRPLELDRSFHLTIVTQSGNSVLERIVGSLFDERYSPIAEYLQNRTESEQSWLDALAEHRAILNALEARDPLLAQASMQMHLDASRRRWTQEDGAFTTRKVQPVAAASS</sequence>
<evidence type="ECO:0000313" key="6">
    <source>
        <dbReference type="Proteomes" id="UP000185598"/>
    </source>
</evidence>
<gene>
    <name evidence="5" type="ORF">BJF91_12450</name>
</gene>
<dbReference type="InterPro" id="IPR036390">
    <property type="entry name" value="WH_DNA-bd_sf"/>
</dbReference>
<name>A0A1Q9A6D5_9HYPH</name>
<dbReference type="PANTHER" id="PTHR43537:SF5">
    <property type="entry name" value="UXU OPERON TRANSCRIPTIONAL REGULATOR"/>
    <property type="match status" value="1"/>
</dbReference>
<dbReference type="Pfam" id="PF00392">
    <property type="entry name" value="GntR"/>
    <property type="match status" value="1"/>
</dbReference>
<organism evidence="5 6">
    <name type="scientific">Allorhizobium taibaishanense</name>
    <dbReference type="NCBI Taxonomy" id="887144"/>
    <lineage>
        <taxon>Bacteria</taxon>
        <taxon>Pseudomonadati</taxon>
        <taxon>Pseudomonadota</taxon>
        <taxon>Alphaproteobacteria</taxon>
        <taxon>Hyphomicrobiales</taxon>
        <taxon>Rhizobiaceae</taxon>
        <taxon>Rhizobium/Agrobacterium group</taxon>
        <taxon>Allorhizobium</taxon>
    </lineage>
</organism>
<dbReference type="PANTHER" id="PTHR43537">
    <property type="entry name" value="TRANSCRIPTIONAL REGULATOR, GNTR FAMILY"/>
    <property type="match status" value="1"/>
</dbReference>
<dbReference type="STRING" id="887144.BJF91_12450"/>
<accession>A0A1Q9A6D5</accession>
<evidence type="ECO:0000256" key="1">
    <source>
        <dbReference type="ARBA" id="ARBA00023015"/>
    </source>
</evidence>
<evidence type="ECO:0000256" key="3">
    <source>
        <dbReference type="ARBA" id="ARBA00023163"/>
    </source>
</evidence>
<dbReference type="PRINTS" id="PR00035">
    <property type="entry name" value="HTHGNTR"/>
</dbReference>
<dbReference type="Gene3D" id="1.20.120.530">
    <property type="entry name" value="GntR ligand-binding domain-like"/>
    <property type="match status" value="1"/>
</dbReference>
<evidence type="ECO:0000259" key="4">
    <source>
        <dbReference type="PROSITE" id="PS50949"/>
    </source>
</evidence>
<proteinExistence type="predicted"/>
<dbReference type="CDD" id="cd07377">
    <property type="entry name" value="WHTH_GntR"/>
    <property type="match status" value="1"/>
</dbReference>
<dbReference type="SMART" id="SM00345">
    <property type="entry name" value="HTH_GNTR"/>
    <property type="match status" value="1"/>
</dbReference>
<keyword evidence="1" id="KW-0805">Transcription regulation</keyword>
<feature type="domain" description="HTH gntR-type" evidence="4">
    <location>
        <begin position="22"/>
        <end position="90"/>
    </location>
</feature>
<dbReference type="SMART" id="SM00895">
    <property type="entry name" value="FCD"/>
    <property type="match status" value="1"/>
</dbReference>
<keyword evidence="3" id="KW-0804">Transcription</keyword>
<dbReference type="InterPro" id="IPR036388">
    <property type="entry name" value="WH-like_DNA-bd_sf"/>
</dbReference>
<dbReference type="AlphaFoldDB" id="A0A1Q9A6D5"/>
<dbReference type="Pfam" id="PF07729">
    <property type="entry name" value="FCD"/>
    <property type="match status" value="1"/>
</dbReference>
<dbReference type="GO" id="GO:0003677">
    <property type="term" value="F:DNA binding"/>
    <property type="evidence" value="ECO:0007669"/>
    <property type="project" value="UniProtKB-KW"/>
</dbReference>
<dbReference type="InterPro" id="IPR011711">
    <property type="entry name" value="GntR_C"/>
</dbReference>
<reference evidence="5 6" key="1">
    <citation type="submission" date="2016-09" db="EMBL/GenBank/DDBJ databases">
        <title>Rhizobium oryziradicis sp. nov., isolated from the root of rice.</title>
        <authorList>
            <person name="Zhao J."/>
            <person name="Zhang X."/>
        </authorList>
    </citation>
    <scope>NUCLEOTIDE SEQUENCE [LARGE SCALE GENOMIC DNA]</scope>
    <source>
        <strain evidence="5 6">14971</strain>
    </source>
</reference>
<evidence type="ECO:0000313" key="5">
    <source>
        <dbReference type="EMBL" id="OLP50138.1"/>
    </source>
</evidence>
<keyword evidence="6" id="KW-1185">Reference proteome</keyword>
<comment type="caution">
    <text evidence="5">The sequence shown here is derived from an EMBL/GenBank/DDBJ whole genome shotgun (WGS) entry which is preliminary data.</text>
</comment>
<dbReference type="EMBL" id="MKIN01000021">
    <property type="protein sequence ID" value="OLP50138.1"/>
    <property type="molecule type" value="Genomic_DNA"/>
</dbReference>
<protein>
    <submittedName>
        <fullName evidence="5">GntR family transcriptional regulator</fullName>
    </submittedName>
</protein>
<dbReference type="SUPFAM" id="SSF46785">
    <property type="entry name" value="Winged helix' DNA-binding domain"/>
    <property type="match status" value="1"/>
</dbReference>
<dbReference type="Proteomes" id="UP000185598">
    <property type="component" value="Unassembled WGS sequence"/>
</dbReference>
<dbReference type="Gene3D" id="1.10.10.10">
    <property type="entry name" value="Winged helix-like DNA-binding domain superfamily/Winged helix DNA-binding domain"/>
    <property type="match status" value="1"/>
</dbReference>
<dbReference type="InterPro" id="IPR000524">
    <property type="entry name" value="Tscrpt_reg_HTH_GntR"/>
</dbReference>
<dbReference type="SUPFAM" id="SSF48008">
    <property type="entry name" value="GntR ligand-binding domain-like"/>
    <property type="match status" value="1"/>
</dbReference>
<evidence type="ECO:0000256" key="2">
    <source>
        <dbReference type="ARBA" id="ARBA00023125"/>
    </source>
</evidence>
<dbReference type="InterPro" id="IPR008920">
    <property type="entry name" value="TF_FadR/GntR_C"/>
</dbReference>
<dbReference type="PROSITE" id="PS50949">
    <property type="entry name" value="HTH_GNTR"/>
    <property type="match status" value="1"/>
</dbReference>
<keyword evidence="2" id="KW-0238">DNA-binding</keyword>
<dbReference type="GO" id="GO:0003700">
    <property type="term" value="F:DNA-binding transcription factor activity"/>
    <property type="evidence" value="ECO:0007669"/>
    <property type="project" value="InterPro"/>
</dbReference>